<dbReference type="Proteomes" id="UP000242164">
    <property type="component" value="Unassembled WGS sequence"/>
</dbReference>
<proteinExistence type="predicted"/>
<organism evidence="2 3">
    <name type="scientific">Bacillus cytotoxicus</name>
    <dbReference type="NCBI Taxonomy" id="580165"/>
    <lineage>
        <taxon>Bacteria</taxon>
        <taxon>Bacillati</taxon>
        <taxon>Bacillota</taxon>
        <taxon>Bacilli</taxon>
        <taxon>Bacillales</taxon>
        <taxon>Bacillaceae</taxon>
        <taxon>Bacillus</taxon>
        <taxon>Bacillus cereus group</taxon>
    </lineage>
</organism>
<name>A0AAX2CIZ7_9BACI</name>
<sequence>MITIEKWTTIRALKQEGHSIRSITKLLSVSRNTVRKALKAEKFPTYQRKEKEDKLIAPFEEIVREYVGKG</sequence>
<gene>
    <name evidence="2" type="ORF">BCB44BAC_02698</name>
</gene>
<dbReference type="Gene3D" id="1.10.10.60">
    <property type="entry name" value="Homeodomain-like"/>
    <property type="match status" value="1"/>
</dbReference>
<dbReference type="InterPro" id="IPR017894">
    <property type="entry name" value="HTH_IS21_transposase_type"/>
</dbReference>
<evidence type="ECO:0000313" key="3">
    <source>
        <dbReference type="Proteomes" id="UP000242164"/>
    </source>
</evidence>
<evidence type="ECO:0000313" key="2">
    <source>
        <dbReference type="EMBL" id="SCL96073.1"/>
    </source>
</evidence>
<reference evidence="2 3" key="1">
    <citation type="submission" date="2016-08" db="EMBL/GenBank/DDBJ databases">
        <authorList>
            <person name="Loux V."/>
            <person name="Rue O."/>
        </authorList>
    </citation>
    <scope>NUCLEOTIDE SEQUENCE [LARGE SCALE GENOMIC DNA]</scope>
    <source>
        <strain evidence="2 3">AFSSA_08CEB44bac</strain>
    </source>
</reference>
<feature type="domain" description="HTH IS21-type" evidence="1">
    <location>
        <begin position="5"/>
        <end position="67"/>
    </location>
</feature>
<protein>
    <submittedName>
        <fullName evidence="2">Integrase, catalytic region</fullName>
    </submittedName>
</protein>
<evidence type="ECO:0000259" key="1">
    <source>
        <dbReference type="PROSITE" id="PS50531"/>
    </source>
</evidence>
<dbReference type="EMBL" id="FMIK01000034">
    <property type="protein sequence ID" value="SCL96073.1"/>
    <property type="molecule type" value="Genomic_DNA"/>
</dbReference>
<accession>A0AAX2CIZ7</accession>
<dbReference type="AlphaFoldDB" id="A0AAX2CIZ7"/>
<dbReference type="Pfam" id="PF13384">
    <property type="entry name" value="HTH_23"/>
    <property type="match status" value="1"/>
</dbReference>
<dbReference type="PROSITE" id="PS50531">
    <property type="entry name" value="HTH_IS21"/>
    <property type="match status" value="1"/>
</dbReference>
<comment type="caution">
    <text evidence="2">The sequence shown here is derived from an EMBL/GenBank/DDBJ whole genome shotgun (WGS) entry which is preliminary data.</text>
</comment>